<dbReference type="InterPro" id="IPR035089">
    <property type="entry name" value="Phage_sheath_subtilisin"/>
</dbReference>
<dbReference type="AlphaFoldDB" id="A0A1G5JYW4"/>
<evidence type="ECO:0000313" key="5">
    <source>
        <dbReference type="Proteomes" id="UP000198636"/>
    </source>
</evidence>
<gene>
    <name evidence="4" type="ORF">SAMN03080606_03101</name>
</gene>
<name>A0A1G5JYW4_9FIRM</name>
<dbReference type="Proteomes" id="UP000198636">
    <property type="component" value="Unassembled WGS sequence"/>
</dbReference>
<dbReference type="RefSeq" id="WP_091545394.1">
    <property type="nucleotide sequence ID" value="NZ_FMUS01000022.1"/>
</dbReference>
<evidence type="ECO:0000313" key="4">
    <source>
        <dbReference type="EMBL" id="SCY93060.1"/>
    </source>
</evidence>
<dbReference type="Pfam" id="PF04984">
    <property type="entry name" value="Phage_sheath_1"/>
    <property type="match status" value="1"/>
</dbReference>
<sequence length="349" mass="38605">MGLPTIDIIFETKAVSAVKRSEKGVVALILKDDTGAFDTREYKSSTEVLPEDWSERNLDLIKKAFIGNPSKLIVERVDTAAANYNDALNRLKSKLFNYLAVPDESAASDVATWIKGCRKNDSKTYKAVVANHIADDEGVINFATSNIQVEGEAYSAAEYTCRIAGILAGLPYTRSATYYVLPEVEGINEAADPNSEIQAGKLILINDGEKIKIARAVNSLTTTTVEKADEFKKIKILEGMDLIKEDISRTFEDEYIGKVNNSYDNQVLFLTAVNAYLKGLQGEILDPSYNNKVSIDVQSQRLAWEGIGVDVSDLSDQQIKEKSFRSKVFVNGNLKFLDSVEDLKFNISL</sequence>
<proteinExistence type="inferred from homology"/>
<dbReference type="Pfam" id="PF17482">
    <property type="entry name" value="Phage_sheath_1C"/>
    <property type="match status" value="1"/>
</dbReference>
<reference evidence="4 5" key="1">
    <citation type="submission" date="2016-10" db="EMBL/GenBank/DDBJ databases">
        <authorList>
            <person name="de Groot N.N."/>
        </authorList>
    </citation>
    <scope>NUCLEOTIDE SEQUENCE [LARGE SCALE GENOMIC DNA]</scope>
    <source>
        <strain evidence="4 5">DSM 18978</strain>
    </source>
</reference>
<feature type="domain" description="Tail sheath protein C-terminal" evidence="3">
    <location>
        <begin position="227"/>
        <end position="348"/>
    </location>
</feature>
<protein>
    <submittedName>
        <fullName evidence="4">Phage tail sheath protein</fullName>
    </submittedName>
</protein>
<dbReference type="EMBL" id="FMUS01000022">
    <property type="protein sequence ID" value="SCY93060.1"/>
    <property type="molecule type" value="Genomic_DNA"/>
</dbReference>
<dbReference type="Gene3D" id="3.30.1370.220">
    <property type="match status" value="1"/>
</dbReference>
<comment type="similarity">
    <text evidence="1">Belongs to the myoviridae tail sheath protein family.</text>
</comment>
<evidence type="ECO:0000259" key="2">
    <source>
        <dbReference type="Pfam" id="PF04984"/>
    </source>
</evidence>
<feature type="domain" description="Tail sheath protein subtilisin-like" evidence="2">
    <location>
        <begin position="81"/>
        <end position="219"/>
    </location>
</feature>
<dbReference type="InterPro" id="IPR020287">
    <property type="entry name" value="Tail_sheath_C"/>
</dbReference>
<dbReference type="Gene3D" id="3.40.50.11790">
    <property type="match status" value="1"/>
</dbReference>
<keyword evidence="5" id="KW-1185">Reference proteome</keyword>
<dbReference type="OrthoDB" id="89060at2"/>
<dbReference type="STRING" id="1120976.SAMN03080606_03101"/>
<evidence type="ECO:0000259" key="3">
    <source>
        <dbReference type="Pfam" id="PF17482"/>
    </source>
</evidence>
<accession>A0A1G5JYW4</accession>
<evidence type="ECO:0000256" key="1">
    <source>
        <dbReference type="ARBA" id="ARBA00008005"/>
    </source>
</evidence>
<organism evidence="4 5">
    <name type="scientific">Alkaliphilus peptidifermentans DSM 18978</name>
    <dbReference type="NCBI Taxonomy" id="1120976"/>
    <lineage>
        <taxon>Bacteria</taxon>
        <taxon>Bacillati</taxon>
        <taxon>Bacillota</taxon>
        <taxon>Clostridia</taxon>
        <taxon>Peptostreptococcales</taxon>
        <taxon>Natronincolaceae</taxon>
        <taxon>Alkaliphilus</taxon>
    </lineage>
</organism>